<reference evidence="1 2" key="1">
    <citation type="journal article" date="2017" name="Nat. Commun.">
        <title>Genome assembly with in vitro proximity ligation data and whole-genome triplication in lettuce.</title>
        <authorList>
            <person name="Reyes-Chin-Wo S."/>
            <person name="Wang Z."/>
            <person name="Yang X."/>
            <person name="Kozik A."/>
            <person name="Arikit S."/>
            <person name="Song C."/>
            <person name="Xia L."/>
            <person name="Froenicke L."/>
            <person name="Lavelle D.O."/>
            <person name="Truco M.J."/>
            <person name="Xia R."/>
            <person name="Zhu S."/>
            <person name="Xu C."/>
            <person name="Xu H."/>
            <person name="Xu X."/>
            <person name="Cox K."/>
            <person name="Korf I."/>
            <person name="Meyers B.C."/>
            <person name="Michelmore R.W."/>
        </authorList>
    </citation>
    <scope>NUCLEOTIDE SEQUENCE [LARGE SCALE GENOMIC DNA]</scope>
    <source>
        <strain evidence="2">cv. Salinas</strain>
        <tissue evidence="1">Seedlings</tissue>
    </source>
</reference>
<dbReference type="AlphaFoldDB" id="A0A9R1WWM9"/>
<evidence type="ECO:0000313" key="2">
    <source>
        <dbReference type="Proteomes" id="UP000235145"/>
    </source>
</evidence>
<gene>
    <name evidence="1" type="ORF">LSAT_V11C800420310</name>
</gene>
<evidence type="ECO:0000313" key="1">
    <source>
        <dbReference type="EMBL" id="KAJ0190431.1"/>
    </source>
</evidence>
<sequence>MYFWTYTLGLMQGMFEKIEKFRIFKQTNPKSKKVHKYTIVGFTLPFKHDTYLFSIDMDFGDVPRGNLVLYTNADRIPTDERNNQPISVVANPTELMMLFYLRYVNWTLTHEESPPTTT</sequence>
<comment type="caution">
    <text evidence="1">The sequence shown here is derived from an EMBL/GenBank/DDBJ whole genome shotgun (WGS) entry which is preliminary data.</text>
</comment>
<dbReference type="Proteomes" id="UP000235145">
    <property type="component" value="Unassembled WGS sequence"/>
</dbReference>
<keyword evidence="2" id="KW-1185">Reference proteome</keyword>
<accession>A0A9R1WWM9</accession>
<name>A0A9R1WWM9_LACSA</name>
<organism evidence="1 2">
    <name type="scientific">Lactuca sativa</name>
    <name type="common">Garden lettuce</name>
    <dbReference type="NCBI Taxonomy" id="4236"/>
    <lineage>
        <taxon>Eukaryota</taxon>
        <taxon>Viridiplantae</taxon>
        <taxon>Streptophyta</taxon>
        <taxon>Embryophyta</taxon>
        <taxon>Tracheophyta</taxon>
        <taxon>Spermatophyta</taxon>
        <taxon>Magnoliopsida</taxon>
        <taxon>eudicotyledons</taxon>
        <taxon>Gunneridae</taxon>
        <taxon>Pentapetalae</taxon>
        <taxon>asterids</taxon>
        <taxon>campanulids</taxon>
        <taxon>Asterales</taxon>
        <taxon>Asteraceae</taxon>
        <taxon>Cichorioideae</taxon>
        <taxon>Cichorieae</taxon>
        <taxon>Lactucinae</taxon>
        <taxon>Lactuca</taxon>
    </lineage>
</organism>
<protein>
    <submittedName>
        <fullName evidence="1">Uncharacterized protein</fullName>
    </submittedName>
</protein>
<proteinExistence type="predicted"/>
<dbReference type="EMBL" id="NBSK02000008">
    <property type="protein sequence ID" value="KAJ0190431.1"/>
    <property type="molecule type" value="Genomic_DNA"/>
</dbReference>